<dbReference type="InterPro" id="IPR019619">
    <property type="entry name" value="DUF2490"/>
</dbReference>
<organism evidence="2 3">
    <name type="scientific">Danxiaibacter flavus</name>
    <dbReference type="NCBI Taxonomy" id="3049108"/>
    <lineage>
        <taxon>Bacteria</taxon>
        <taxon>Pseudomonadati</taxon>
        <taxon>Bacteroidota</taxon>
        <taxon>Chitinophagia</taxon>
        <taxon>Chitinophagales</taxon>
        <taxon>Chitinophagaceae</taxon>
        <taxon>Danxiaibacter</taxon>
    </lineage>
</organism>
<keyword evidence="1" id="KW-0812">Transmembrane</keyword>
<protein>
    <submittedName>
        <fullName evidence="2">DUF2490 domain-containing protein</fullName>
    </submittedName>
</protein>
<dbReference type="EMBL" id="JAULBC010000001">
    <property type="protein sequence ID" value="MEX6686969.1"/>
    <property type="molecule type" value="Genomic_DNA"/>
</dbReference>
<comment type="caution">
    <text evidence="2">The sequence shown here is derived from an EMBL/GenBank/DDBJ whole genome shotgun (WGS) entry which is preliminary data.</text>
</comment>
<proteinExistence type="predicted"/>
<reference evidence="2 3" key="1">
    <citation type="submission" date="2023-07" db="EMBL/GenBank/DDBJ databases">
        <authorList>
            <person name="Lian W.-H."/>
        </authorList>
    </citation>
    <scope>NUCLEOTIDE SEQUENCE [LARGE SCALE GENOMIC DNA]</scope>
    <source>
        <strain evidence="2 3">SYSU DXS3180</strain>
    </source>
</reference>
<keyword evidence="1" id="KW-0472">Membrane</keyword>
<feature type="transmembrane region" description="Helical" evidence="1">
    <location>
        <begin position="20"/>
        <end position="42"/>
    </location>
</feature>
<dbReference type="Pfam" id="PF10677">
    <property type="entry name" value="DUF2490"/>
    <property type="match status" value="1"/>
</dbReference>
<dbReference type="Proteomes" id="UP001560573">
    <property type="component" value="Unassembled WGS sequence"/>
</dbReference>
<gene>
    <name evidence="2" type="ORF">QTN47_05665</name>
</gene>
<accession>A0ABV3ZCN5</accession>
<evidence type="ECO:0000256" key="1">
    <source>
        <dbReference type="SAM" id="Phobius"/>
    </source>
</evidence>
<evidence type="ECO:0000313" key="2">
    <source>
        <dbReference type="EMBL" id="MEX6686969.1"/>
    </source>
</evidence>
<dbReference type="RefSeq" id="WP_369328366.1">
    <property type="nucleotide sequence ID" value="NZ_JAULBC010000001.1"/>
</dbReference>
<name>A0ABV3ZCN5_9BACT</name>
<evidence type="ECO:0000313" key="3">
    <source>
        <dbReference type="Proteomes" id="UP001560573"/>
    </source>
</evidence>
<keyword evidence="3" id="KW-1185">Reference proteome</keyword>
<keyword evidence="1" id="KW-1133">Transmembrane helix</keyword>
<sequence length="279" mass="33547">MQPTYNRKNKIHDTIYQRRFALRLLHYFFRLVILVFLCNTGYSQNKTYNQFWNEFQFTRPLKGKWALEFNLGQTWTSTPVDKNFFHTNSQLYLRAWVHYYASPRWKLSFSYAYFYNKDVPEINQSRLPELRASYQAIYFIKKIGYTLSTRMRLEDRHILDSNNVYNASYRYRQQIKLVYPFNSKVIRKNSIYGFSSEEIYLKTSNNLTGSQFFDRNRFTIGAGYSFTDDFQLEVSYANEYLPRSGGNEIYNALQINVLFNNLFSNITKKIFHEPQKSDL</sequence>